<reference evidence="1 2" key="1">
    <citation type="submission" date="2014-04" db="EMBL/GenBank/DDBJ databases">
        <authorList>
            <consortium name="DOE Joint Genome Institute"/>
            <person name="Kuo A."/>
            <person name="Kohler A."/>
            <person name="Nagy L.G."/>
            <person name="Floudas D."/>
            <person name="Copeland A."/>
            <person name="Barry K.W."/>
            <person name="Cichocki N."/>
            <person name="Veneault-Fourrey C."/>
            <person name="LaButti K."/>
            <person name="Lindquist E.A."/>
            <person name="Lipzen A."/>
            <person name="Lundell T."/>
            <person name="Morin E."/>
            <person name="Murat C."/>
            <person name="Sun H."/>
            <person name="Tunlid A."/>
            <person name="Henrissat B."/>
            <person name="Grigoriev I.V."/>
            <person name="Hibbett D.S."/>
            <person name="Martin F."/>
            <person name="Nordberg H.P."/>
            <person name="Cantor M.N."/>
            <person name="Hua S.X."/>
        </authorList>
    </citation>
    <scope>NUCLEOTIDE SEQUENCE [LARGE SCALE GENOMIC DNA]</scope>
    <source>
        <strain evidence="1 2">Foug A</strain>
    </source>
</reference>
<organism evidence="1 2">
    <name type="scientific">Scleroderma citrinum Foug A</name>
    <dbReference type="NCBI Taxonomy" id="1036808"/>
    <lineage>
        <taxon>Eukaryota</taxon>
        <taxon>Fungi</taxon>
        <taxon>Dikarya</taxon>
        <taxon>Basidiomycota</taxon>
        <taxon>Agaricomycotina</taxon>
        <taxon>Agaricomycetes</taxon>
        <taxon>Agaricomycetidae</taxon>
        <taxon>Boletales</taxon>
        <taxon>Sclerodermatineae</taxon>
        <taxon>Sclerodermataceae</taxon>
        <taxon>Scleroderma</taxon>
    </lineage>
</organism>
<dbReference type="Proteomes" id="UP000053989">
    <property type="component" value="Unassembled WGS sequence"/>
</dbReference>
<dbReference type="HOGENOM" id="CLU_2147369_0_0_1"/>
<evidence type="ECO:0000313" key="2">
    <source>
        <dbReference type="Proteomes" id="UP000053989"/>
    </source>
</evidence>
<accession>A0A0C2ZF27</accession>
<keyword evidence="2" id="KW-1185">Reference proteome</keyword>
<gene>
    <name evidence="1" type="ORF">SCLCIDRAFT_961662</name>
</gene>
<reference evidence="2" key="2">
    <citation type="submission" date="2015-01" db="EMBL/GenBank/DDBJ databases">
        <title>Evolutionary Origins and Diversification of the Mycorrhizal Mutualists.</title>
        <authorList>
            <consortium name="DOE Joint Genome Institute"/>
            <consortium name="Mycorrhizal Genomics Consortium"/>
            <person name="Kohler A."/>
            <person name="Kuo A."/>
            <person name="Nagy L.G."/>
            <person name="Floudas D."/>
            <person name="Copeland A."/>
            <person name="Barry K.W."/>
            <person name="Cichocki N."/>
            <person name="Veneault-Fourrey C."/>
            <person name="LaButti K."/>
            <person name="Lindquist E.A."/>
            <person name="Lipzen A."/>
            <person name="Lundell T."/>
            <person name="Morin E."/>
            <person name="Murat C."/>
            <person name="Riley R."/>
            <person name="Ohm R."/>
            <person name="Sun H."/>
            <person name="Tunlid A."/>
            <person name="Henrissat B."/>
            <person name="Grigoriev I.V."/>
            <person name="Hibbett D.S."/>
            <person name="Martin F."/>
        </authorList>
    </citation>
    <scope>NUCLEOTIDE SEQUENCE [LARGE SCALE GENOMIC DNA]</scope>
    <source>
        <strain evidence="2">Foug A</strain>
    </source>
</reference>
<dbReference type="EMBL" id="KN822063">
    <property type="protein sequence ID" value="KIM60333.1"/>
    <property type="molecule type" value="Genomic_DNA"/>
</dbReference>
<evidence type="ECO:0000313" key="1">
    <source>
        <dbReference type="EMBL" id="KIM60333.1"/>
    </source>
</evidence>
<protein>
    <submittedName>
        <fullName evidence="1">Uncharacterized protein</fullName>
    </submittedName>
</protein>
<name>A0A0C2ZF27_9AGAM</name>
<sequence>MSFLSPVEGRSVTPSFSLDAKHDSKFEVVTKNHYRYIMIIVYTSVPHRSRQAAGPGESQVDQQRSVTIAGYSKRSGKQKTTGWCQFQIALCVLHGWVRKTNRHLRRALDTVR</sequence>
<dbReference type="AlphaFoldDB" id="A0A0C2ZF27"/>
<dbReference type="InParanoid" id="A0A0C2ZF27"/>
<proteinExistence type="predicted"/>